<evidence type="ECO:0000256" key="2">
    <source>
        <dbReference type="PROSITE-ProRule" id="PRU01248"/>
    </source>
</evidence>
<keyword evidence="5" id="KW-1185">Reference proteome</keyword>
<reference evidence="4 5" key="1">
    <citation type="submission" date="2024-09" db="EMBL/GenBank/DDBJ databases">
        <authorList>
            <person name="Sun Q."/>
            <person name="Mori K."/>
        </authorList>
    </citation>
    <scope>NUCLEOTIDE SEQUENCE [LARGE SCALE GENOMIC DNA]</scope>
    <source>
        <strain evidence="4 5">TISTR 2452</strain>
    </source>
</reference>
<organism evidence="4 5">
    <name type="scientific">Paenibacillus aurantiacus</name>
    <dbReference type="NCBI Taxonomy" id="1936118"/>
    <lineage>
        <taxon>Bacteria</taxon>
        <taxon>Bacillati</taxon>
        <taxon>Bacillota</taxon>
        <taxon>Bacilli</taxon>
        <taxon>Bacillales</taxon>
        <taxon>Paenibacillaceae</taxon>
        <taxon>Paenibacillus</taxon>
    </lineage>
</organism>
<evidence type="ECO:0000313" key="4">
    <source>
        <dbReference type="EMBL" id="MFB9330771.1"/>
    </source>
</evidence>
<keyword evidence="1 2" id="KW-0238">DNA-binding</keyword>
<accession>A0ABV5L006</accession>
<dbReference type="SUPFAM" id="SSF56349">
    <property type="entry name" value="DNA breaking-rejoining enzymes"/>
    <property type="match status" value="1"/>
</dbReference>
<dbReference type="PROSITE" id="PS51900">
    <property type="entry name" value="CB"/>
    <property type="match status" value="1"/>
</dbReference>
<dbReference type="InterPro" id="IPR044068">
    <property type="entry name" value="CB"/>
</dbReference>
<evidence type="ECO:0000256" key="1">
    <source>
        <dbReference type="ARBA" id="ARBA00023125"/>
    </source>
</evidence>
<dbReference type="InterPro" id="IPR010998">
    <property type="entry name" value="Integrase_recombinase_N"/>
</dbReference>
<dbReference type="RefSeq" id="WP_377502501.1">
    <property type="nucleotide sequence ID" value="NZ_JBHMDO010000053.1"/>
</dbReference>
<dbReference type="EMBL" id="JBHMDO010000053">
    <property type="protein sequence ID" value="MFB9330771.1"/>
    <property type="molecule type" value="Genomic_DNA"/>
</dbReference>
<dbReference type="Proteomes" id="UP001589747">
    <property type="component" value="Unassembled WGS sequence"/>
</dbReference>
<gene>
    <name evidence="4" type="ORF">ACFFSY_32930</name>
</gene>
<feature type="domain" description="Core-binding (CB)" evidence="3">
    <location>
        <begin position="28"/>
        <end position="120"/>
    </location>
</feature>
<dbReference type="InterPro" id="IPR011010">
    <property type="entry name" value="DNA_brk_join_enz"/>
</dbReference>
<sequence length="120" mass="13883">MRINDPLAGKTVVKGKREENVKKAVVSLTLDAAFDLFYSAKKAEGTRDRTRADYVRHWRYFCDWLSTTYPHAKINDVTATAIRSYVNYMSTKTKYENVLNRELESGKFLEGTHQTLRANE</sequence>
<evidence type="ECO:0000313" key="5">
    <source>
        <dbReference type="Proteomes" id="UP001589747"/>
    </source>
</evidence>
<proteinExistence type="predicted"/>
<dbReference type="Gene3D" id="1.10.150.130">
    <property type="match status" value="1"/>
</dbReference>
<name>A0ABV5L006_9BACL</name>
<protein>
    <recommendedName>
        <fullName evidence="3">Core-binding (CB) domain-containing protein</fullName>
    </recommendedName>
</protein>
<evidence type="ECO:0000259" key="3">
    <source>
        <dbReference type="PROSITE" id="PS51900"/>
    </source>
</evidence>
<comment type="caution">
    <text evidence="4">The sequence shown here is derived from an EMBL/GenBank/DDBJ whole genome shotgun (WGS) entry which is preliminary data.</text>
</comment>